<sequence>MDELTLLRSLRDDIAEPSAERLAPAFAKLDNAMHDAASKKAARPPRPRHPIRWAAAGLSVAAAAAAAIVIGGVIAPPHPEAASAAAIVLRETAKEALSDPDPLPIPGQYFKFEVRSVSLGNWTTAGDTGGEATRGPEQRGTMDLYIPANLDDEWVQTFDFTRGQETRRGAGGSFYGARPQSEEVRKQAEIPTGSAQETLAYFDKRYSGGGSSRDADNFRRIVDVLQAYPVPSLLRARLLEAIALIPGTVSTPGVANLDGTVGVAIGRAESAGSNGRTELIVDPSTGQLIGMRDSAGSWLTAMSTTVVDSAP</sequence>
<keyword evidence="2" id="KW-0472">Membrane</keyword>
<dbReference type="STRING" id="582680.RS86_02036"/>
<reference evidence="3 4" key="1">
    <citation type="submission" date="2015-02" db="EMBL/GenBank/DDBJ databases">
        <title>Draft genome sequences of ten Microbacterium spp. with emphasis on heavy metal contaminated environments.</title>
        <authorList>
            <person name="Corretto E."/>
        </authorList>
    </citation>
    <scope>NUCLEOTIDE SEQUENCE [LARGE SCALE GENOMIC DNA]</scope>
    <source>
        <strain evidence="3 4">ARN176</strain>
    </source>
</reference>
<comment type="caution">
    <text evidence="3">The sequence shown here is derived from an EMBL/GenBank/DDBJ whole genome shotgun (WGS) entry which is preliminary data.</text>
</comment>
<dbReference type="InterPro" id="IPR047789">
    <property type="entry name" value="CU044_5270-like"/>
</dbReference>
<keyword evidence="2" id="KW-0812">Transmembrane</keyword>
<dbReference type="PATRIC" id="fig|582680.6.peg.2101"/>
<accession>A0A0F0LI96</accession>
<gene>
    <name evidence="3" type="ORF">RS86_02036</name>
</gene>
<dbReference type="AlphaFoldDB" id="A0A0F0LI96"/>
<organism evidence="3 4">
    <name type="scientific">Microbacterium azadirachtae</name>
    <dbReference type="NCBI Taxonomy" id="582680"/>
    <lineage>
        <taxon>Bacteria</taxon>
        <taxon>Bacillati</taxon>
        <taxon>Actinomycetota</taxon>
        <taxon>Actinomycetes</taxon>
        <taxon>Micrococcales</taxon>
        <taxon>Microbacteriaceae</taxon>
        <taxon>Microbacterium</taxon>
    </lineage>
</organism>
<dbReference type="NCBIfam" id="NF038083">
    <property type="entry name" value="CU044_5270_fam"/>
    <property type="match status" value="1"/>
</dbReference>
<feature type="transmembrane region" description="Helical" evidence="2">
    <location>
        <begin position="53"/>
        <end position="75"/>
    </location>
</feature>
<evidence type="ECO:0000313" key="4">
    <source>
        <dbReference type="Proteomes" id="UP000033740"/>
    </source>
</evidence>
<evidence type="ECO:0000313" key="3">
    <source>
        <dbReference type="EMBL" id="KJL32863.1"/>
    </source>
</evidence>
<keyword evidence="2" id="KW-1133">Transmembrane helix</keyword>
<evidence type="ECO:0000256" key="1">
    <source>
        <dbReference type="SAM" id="MobiDB-lite"/>
    </source>
</evidence>
<dbReference type="Proteomes" id="UP000033740">
    <property type="component" value="Unassembled WGS sequence"/>
</dbReference>
<protein>
    <submittedName>
        <fullName evidence="3">Uncharacterized protein</fullName>
    </submittedName>
</protein>
<dbReference type="RefSeq" id="WP_045272142.1">
    <property type="nucleotide sequence ID" value="NZ_JYIX01000035.1"/>
</dbReference>
<proteinExistence type="predicted"/>
<dbReference type="EMBL" id="JYIX01000035">
    <property type="protein sequence ID" value="KJL32863.1"/>
    <property type="molecule type" value="Genomic_DNA"/>
</dbReference>
<evidence type="ECO:0000256" key="2">
    <source>
        <dbReference type="SAM" id="Phobius"/>
    </source>
</evidence>
<name>A0A0F0LI96_9MICO</name>
<keyword evidence="4" id="KW-1185">Reference proteome</keyword>
<feature type="region of interest" description="Disordered" evidence="1">
    <location>
        <begin position="167"/>
        <end position="190"/>
    </location>
</feature>